<evidence type="ECO:0000256" key="2">
    <source>
        <dbReference type="ARBA" id="ARBA00022561"/>
    </source>
</evidence>
<dbReference type="InterPro" id="IPR002703">
    <property type="entry name" value="Levivir_coat"/>
</dbReference>
<dbReference type="EMBL" id="BK013735">
    <property type="protein sequence ID" value="DAD51151.1"/>
    <property type="molecule type" value="Genomic_RNA"/>
</dbReference>
<evidence type="ECO:0000313" key="4">
    <source>
        <dbReference type="EMBL" id="DAD51151.1"/>
    </source>
</evidence>
<evidence type="ECO:0000256" key="1">
    <source>
        <dbReference type="ARBA" id="ARBA00004328"/>
    </source>
</evidence>
<organism evidence="4 5">
    <name type="scientific">ssRNA phage SRR7976310_6</name>
    <dbReference type="NCBI Taxonomy" id="2786684"/>
    <lineage>
        <taxon>Viruses</taxon>
        <taxon>Riboviria</taxon>
        <taxon>Orthornavirae</taxon>
        <taxon>Lenarviricota</taxon>
        <taxon>Leviviricetes</taxon>
        <taxon>Norzivirales</taxon>
        <taxon>Fiersviridae</taxon>
        <taxon>Vohsuavirus</taxon>
        <taxon>Vohsuavirus limivicinum</taxon>
    </lineage>
</organism>
<dbReference type="GO" id="GO:0005198">
    <property type="term" value="F:structural molecule activity"/>
    <property type="evidence" value="ECO:0007669"/>
    <property type="project" value="InterPro"/>
</dbReference>
<accession>A0A8S5L131</accession>
<name>A0A8S5L131_9VIRU</name>
<dbReference type="SUPFAM" id="SSF55405">
    <property type="entry name" value="RNA bacteriophage capsid protein"/>
    <property type="match status" value="1"/>
</dbReference>
<keyword evidence="5" id="KW-1185">Reference proteome</keyword>
<dbReference type="KEGG" id="vg:80399163"/>
<evidence type="ECO:0000313" key="5">
    <source>
        <dbReference type="Proteomes" id="UP000679568"/>
    </source>
</evidence>
<evidence type="ECO:0000256" key="3">
    <source>
        <dbReference type="ARBA" id="ARBA00022844"/>
    </source>
</evidence>
<protein>
    <submittedName>
        <fullName evidence="4">Coat protein</fullName>
    </submittedName>
</protein>
<comment type="subcellular location">
    <subcellularLocation>
        <location evidence="1">Virion</location>
    </subcellularLocation>
</comment>
<keyword evidence="3" id="KW-0946">Virion</keyword>
<dbReference type="GeneID" id="80399163"/>
<dbReference type="GO" id="GO:0019028">
    <property type="term" value="C:viral capsid"/>
    <property type="evidence" value="ECO:0007669"/>
    <property type="project" value="UniProtKB-KW"/>
</dbReference>
<dbReference type="Proteomes" id="UP000679568">
    <property type="component" value="Segment"/>
</dbReference>
<keyword evidence="2 4" id="KW-0167">Capsid protein</keyword>
<reference evidence="4" key="1">
    <citation type="submission" date="2020-09" db="EMBL/GenBank/DDBJ databases">
        <title>Leviviricetes taxonomy.</title>
        <authorList>
            <person name="Stockdale S.R."/>
            <person name="Callanan J."/>
            <person name="Adriaenssens E.M."/>
            <person name="Kuhn J.H."/>
            <person name="Rumnieks J."/>
            <person name="Shkoporov A."/>
            <person name="Draper L.A."/>
            <person name="Ross P."/>
            <person name="Hill C."/>
        </authorList>
    </citation>
    <scope>NUCLEOTIDE SEQUENCE</scope>
</reference>
<dbReference type="RefSeq" id="YP_010769989.1">
    <property type="nucleotide sequence ID" value="NC_074128.1"/>
</dbReference>
<sequence>MAARGNLVITDRALTPVNHTYSPAGQDANGVHVFTEKTATPVGNPSFTARLVRSKDRYKATLRLAVPVVATQTINGVSAPVVVRINYIEVSTSIDGMSTDQERKDLIGLMASALAPSQTMINDMLVNVTDIY</sequence>
<proteinExistence type="predicted"/>
<dbReference type="InterPro" id="IPR015954">
    <property type="entry name" value="Phage_RNA-type_capsid"/>
</dbReference>
<gene>
    <name evidence="4" type="primary">SRR7976310_6_2</name>
</gene>
<dbReference type="Pfam" id="PF01819">
    <property type="entry name" value="Levi_coat"/>
    <property type="match status" value="1"/>
</dbReference>
<dbReference type="Gene3D" id="3.30.380.10">
    <property type="entry name" value="MS2 Viral Coat Protein"/>
    <property type="match status" value="1"/>
</dbReference>